<reference evidence="2 3" key="1">
    <citation type="journal article" date="2015" name="Proc. Natl. Acad. Sci. U.S.A.">
        <title>The resurrection genome of Boea hygrometrica: A blueprint for survival of dehydration.</title>
        <authorList>
            <person name="Xiao L."/>
            <person name="Yang G."/>
            <person name="Zhang L."/>
            <person name="Yang X."/>
            <person name="Zhao S."/>
            <person name="Ji Z."/>
            <person name="Zhou Q."/>
            <person name="Hu M."/>
            <person name="Wang Y."/>
            <person name="Chen M."/>
            <person name="Xu Y."/>
            <person name="Jin H."/>
            <person name="Xiao X."/>
            <person name="Hu G."/>
            <person name="Bao F."/>
            <person name="Hu Y."/>
            <person name="Wan P."/>
            <person name="Li L."/>
            <person name="Deng X."/>
            <person name="Kuang T."/>
            <person name="Xiang C."/>
            <person name="Zhu J.K."/>
            <person name="Oliver M.J."/>
            <person name="He Y."/>
        </authorList>
    </citation>
    <scope>NUCLEOTIDE SEQUENCE [LARGE SCALE GENOMIC DNA]</scope>
    <source>
        <strain evidence="3">cv. XS01</strain>
    </source>
</reference>
<protein>
    <submittedName>
        <fullName evidence="2">Uncharacterized protein</fullName>
    </submittedName>
</protein>
<feature type="region of interest" description="Disordered" evidence="1">
    <location>
        <begin position="25"/>
        <end position="46"/>
    </location>
</feature>
<keyword evidence="3" id="KW-1185">Reference proteome</keyword>
<evidence type="ECO:0000313" key="2">
    <source>
        <dbReference type="EMBL" id="KZV26918.1"/>
    </source>
</evidence>
<dbReference type="EMBL" id="KV010791">
    <property type="protein sequence ID" value="KZV26918.1"/>
    <property type="molecule type" value="Genomic_DNA"/>
</dbReference>
<proteinExistence type="predicted"/>
<evidence type="ECO:0000313" key="3">
    <source>
        <dbReference type="Proteomes" id="UP000250235"/>
    </source>
</evidence>
<gene>
    <name evidence="2" type="ORF">F511_39061</name>
</gene>
<dbReference type="Proteomes" id="UP000250235">
    <property type="component" value="Unassembled WGS sequence"/>
</dbReference>
<feature type="compositionally biased region" description="Basic and acidic residues" evidence="1">
    <location>
        <begin position="25"/>
        <end position="35"/>
    </location>
</feature>
<sequence>MVCALVIISSRLQFIQQESKAISSCEEKRKRKSDDVQEENSVAGYSVASSRSIANDEGRAGYQKGFQDISRCKHSTLKMERIMAEIES</sequence>
<accession>A0A2Z7B006</accession>
<dbReference type="AlphaFoldDB" id="A0A2Z7B006"/>
<organism evidence="2 3">
    <name type="scientific">Dorcoceras hygrometricum</name>
    <dbReference type="NCBI Taxonomy" id="472368"/>
    <lineage>
        <taxon>Eukaryota</taxon>
        <taxon>Viridiplantae</taxon>
        <taxon>Streptophyta</taxon>
        <taxon>Embryophyta</taxon>
        <taxon>Tracheophyta</taxon>
        <taxon>Spermatophyta</taxon>
        <taxon>Magnoliopsida</taxon>
        <taxon>eudicotyledons</taxon>
        <taxon>Gunneridae</taxon>
        <taxon>Pentapetalae</taxon>
        <taxon>asterids</taxon>
        <taxon>lamiids</taxon>
        <taxon>Lamiales</taxon>
        <taxon>Gesneriaceae</taxon>
        <taxon>Didymocarpoideae</taxon>
        <taxon>Trichosporeae</taxon>
        <taxon>Loxocarpinae</taxon>
        <taxon>Dorcoceras</taxon>
    </lineage>
</organism>
<name>A0A2Z7B006_9LAMI</name>
<evidence type="ECO:0000256" key="1">
    <source>
        <dbReference type="SAM" id="MobiDB-lite"/>
    </source>
</evidence>